<organism evidence="9 10">
    <name type="scientific">Actinomadura soli</name>
    <dbReference type="NCBI Taxonomy" id="2508997"/>
    <lineage>
        <taxon>Bacteria</taxon>
        <taxon>Bacillati</taxon>
        <taxon>Actinomycetota</taxon>
        <taxon>Actinomycetes</taxon>
        <taxon>Streptosporangiales</taxon>
        <taxon>Thermomonosporaceae</taxon>
        <taxon>Actinomadura</taxon>
    </lineage>
</organism>
<dbReference type="InterPro" id="IPR036388">
    <property type="entry name" value="WH-like_DNA-bd_sf"/>
</dbReference>
<dbReference type="Gene3D" id="3.10.450.50">
    <property type="match status" value="1"/>
</dbReference>
<dbReference type="InterPro" id="IPR032710">
    <property type="entry name" value="NTF2-like_dom_sf"/>
</dbReference>
<name>A0A5C4JK82_9ACTN</name>
<evidence type="ECO:0000313" key="10">
    <source>
        <dbReference type="Proteomes" id="UP000309174"/>
    </source>
</evidence>
<dbReference type="Pfam" id="PF04542">
    <property type="entry name" value="Sigma70_r2"/>
    <property type="match status" value="1"/>
</dbReference>
<accession>A0A5C4JK82</accession>
<dbReference type="Gene3D" id="1.10.10.10">
    <property type="entry name" value="Winged helix-like DNA-binding domain superfamily/Winged helix DNA-binding domain"/>
    <property type="match status" value="1"/>
</dbReference>
<proteinExistence type="inferred from homology"/>
<dbReference type="GO" id="GO:0016987">
    <property type="term" value="F:sigma factor activity"/>
    <property type="evidence" value="ECO:0007669"/>
    <property type="project" value="UniProtKB-KW"/>
</dbReference>
<gene>
    <name evidence="9" type="ORF">ETD83_00690</name>
</gene>
<evidence type="ECO:0000259" key="7">
    <source>
        <dbReference type="Pfam" id="PF08281"/>
    </source>
</evidence>
<protein>
    <submittedName>
        <fullName evidence="9">Sigma-70 family RNA polymerase sigma factor</fullName>
    </submittedName>
</protein>
<dbReference type="Proteomes" id="UP000309174">
    <property type="component" value="Unassembled WGS sequence"/>
</dbReference>
<dbReference type="InterPro" id="IPR014305">
    <property type="entry name" value="RNA_pol_sigma-G_actinobac"/>
</dbReference>
<keyword evidence="10" id="KW-1185">Reference proteome</keyword>
<evidence type="ECO:0000256" key="1">
    <source>
        <dbReference type="ARBA" id="ARBA00010641"/>
    </source>
</evidence>
<keyword evidence="4" id="KW-0731">Sigma factor</keyword>
<evidence type="ECO:0000256" key="5">
    <source>
        <dbReference type="ARBA" id="ARBA00023163"/>
    </source>
</evidence>
<evidence type="ECO:0000313" key="9">
    <source>
        <dbReference type="EMBL" id="TMR07528.1"/>
    </source>
</evidence>
<dbReference type="GO" id="GO:0003677">
    <property type="term" value="F:DNA binding"/>
    <property type="evidence" value="ECO:0007669"/>
    <property type="project" value="InterPro"/>
</dbReference>
<comment type="subunit">
    <text evidence="2">Interacts transiently with the RNA polymerase catalytic core formed by RpoA, RpoB, RpoC and RpoZ (2 alpha, 1 beta, 1 beta' and 1 omega subunit) to form the RNA polymerase holoenzyme that can initiate transcription.</text>
</comment>
<dbReference type="NCBIfam" id="TIGR02937">
    <property type="entry name" value="sigma70-ECF"/>
    <property type="match status" value="1"/>
</dbReference>
<sequence>MDEAELLTRARAGDAAAFDALADRYRGELRAHCYRMLGSLQDAEDGLQESLLAAWRGLPGFQGRSSLRTWLYRVSTNACLRLASKRPPRVLTPDHGPPRSDVHDLGQPVTGPVFLEPWPDDVAADEPGPEASFARRENVELAFVAALQHLPATQRAVLILREVLEFSAAEVASFLDLTPTAVNSALQRARKAVQERVPGPSQQTELSALGADGRRELIDAFVAAWERADVDALVALLADDVRFTMPPLPAWFDGRDDVARFFAERVFETPWRLVPVQVNGQPGFACYQRGPDGRFRTGAINVLSLRDGRITRITAFLDPALYPLFGLPEELPS</sequence>
<evidence type="ECO:0000259" key="6">
    <source>
        <dbReference type="Pfam" id="PF04542"/>
    </source>
</evidence>
<comment type="similarity">
    <text evidence="1">Belongs to the sigma-70 factor family. ECF subfamily.</text>
</comment>
<dbReference type="InterPro" id="IPR007627">
    <property type="entry name" value="RNA_pol_sigma70_r2"/>
</dbReference>
<dbReference type="SUPFAM" id="SSF88946">
    <property type="entry name" value="Sigma2 domain of RNA polymerase sigma factors"/>
    <property type="match status" value="1"/>
</dbReference>
<dbReference type="GO" id="GO:0006352">
    <property type="term" value="P:DNA-templated transcription initiation"/>
    <property type="evidence" value="ECO:0007669"/>
    <property type="project" value="InterPro"/>
</dbReference>
<dbReference type="AlphaFoldDB" id="A0A5C4JK82"/>
<dbReference type="InterPro" id="IPR013325">
    <property type="entry name" value="RNA_pol_sigma_r2"/>
</dbReference>
<dbReference type="Gene3D" id="1.10.1740.10">
    <property type="match status" value="1"/>
</dbReference>
<dbReference type="EMBL" id="VCKW01000001">
    <property type="protein sequence ID" value="TMR07528.1"/>
    <property type="molecule type" value="Genomic_DNA"/>
</dbReference>
<feature type="domain" description="RNA polymerase sigma-70 region 2" evidence="6">
    <location>
        <begin position="21"/>
        <end position="85"/>
    </location>
</feature>
<dbReference type="SUPFAM" id="SSF54427">
    <property type="entry name" value="NTF2-like"/>
    <property type="match status" value="1"/>
</dbReference>
<evidence type="ECO:0000256" key="4">
    <source>
        <dbReference type="ARBA" id="ARBA00023082"/>
    </source>
</evidence>
<dbReference type="OrthoDB" id="3500555at2"/>
<dbReference type="RefSeq" id="WP_138643058.1">
    <property type="nucleotide sequence ID" value="NZ_VCKW01000001.1"/>
</dbReference>
<dbReference type="InterPro" id="IPR013324">
    <property type="entry name" value="RNA_pol_sigma_r3/r4-like"/>
</dbReference>
<dbReference type="InterPro" id="IPR014284">
    <property type="entry name" value="RNA_pol_sigma-70_dom"/>
</dbReference>
<dbReference type="InterPro" id="IPR013249">
    <property type="entry name" value="RNA_pol_sigma70_r4_t2"/>
</dbReference>
<dbReference type="Pfam" id="PF08281">
    <property type="entry name" value="Sigma70_r4_2"/>
    <property type="match status" value="1"/>
</dbReference>
<dbReference type="Pfam" id="PF12680">
    <property type="entry name" value="SnoaL_2"/>
    <property type="match status" value="1"/>
</dbReference>
<dbReference type="PANTHER" id="PTHR43133">
    <property type="entry name" value="RNA POLYMERASE ECF-TYPE SIGMA FACTO"/>
    <property type="match status" value="1"/>
</dbReference>
<evidence type="ECO:0000259" key="8">
    <source>
        <dbReference type="Pfam" id="PF12680"/>
    </source>
</evidence>
<evidence type="ECO:0000256" key="3">
    <source>
        <dbReference type="ARBA" id="ARBA00023015"/>
    </source>
</evidence>
<evidence type="ECO:0000256" key="2">
    <source>
        <dbReference type="ARBA" id="ARBA00011344"/>
    </source>
</evidence>
<comment type="caution">
    <text evidence="9">The sequence shown here is derived from an EMBL/GenBank/DDBJ whole genome shotgun (WGS) entry which is preliminary data.</text>
</comment>
<dbReference type="CDD" id="cd06171">
    <property type="entry name" value="Sigma70_r4"/>
    <property type="match status" value="1"/>
</dbReference>
<dbReference type="NCBIfam" id="TIGR02960">
    <property type="entry name" value="SigX5"/>
    <property type="match status" value="1"/>
</dbReference>
<dbReference type="InterPro" id="IPR039425">
    <property type="entry name" value="RNA_pol_sigma-70-like"/>
</dbReference>
<keyword evidence="3" id="KW-0805">Transcription regulation</keyword>
<keyword evidence="5" id="KW-0804">Transcription</keyword>
<feature type="domain" description="SnoaL-like" evidence="8">
    <location>
        <begin position="219"/>
        <end position="313"/>
    </location>
</feature>
<feature type="domain" description="RNA polymerase sigma factor 70 region 4 type 2" evidence="7">
    <location>
        <begin position="142"/>
        <end position="192"/>
    </location>
</feature>
<dbReference type="InterPro" id="IPR037401">
    <property type="entry name" value="SnoaL-like"/>
</dbReference>
<dbReference type="NCBIfam" id="NF006089">
    <property type="entry name" value="PRK08241.1"/>
    <property type="match status" value="1"/>
</dbReference>
<reference evidence="9 10" key="1">
    <citation type="submission" date="2019-05" db="EMBL/GenBank/DDBJ databases">
        <title>Draft genome sequence of Actinomadura sp. 14C53.</title>
        <authorList>
            <person name="Saricaoglu S."/>
            <person name="Isik K."/>
        </authorList>
    </citation>
    <scope>NUCLEOTIDE SEQUENCE [LARGE SCALE GENOMIC DNA]</scope>
    <source>
        <strain evidence="9 10">14C53</strain>
    </source>
</reference>
<dbReference type="SUPFAM" id="SSF88659">
    <property type="entry name" value="Sigma3 and sigma4 domains of RNA polymerase sigma factors"/>
    <property type="match status" value="1"/>
</dbReference>
<dbReference type="PANTHER" id="PTHR43133:SF65">
    <property type="entry name" value="ECF RNA POLYMERASE SIGMA FACTOR SIGG"/>
    <property type="match status" value="1"/>
</dbReference>